<dbReference type="EMBL" id="CP046173">
    <property type="protein sequence ID" value="QIS23457.1"/>
    <property type="molecule type" value="Genomic_DNA"/>
</dbReference>
<evidence type="ECO:0000256" key="1">
    <source>
        <dbReference type="SAM" id="MobiDB-lite"/>
    </source>
</evidence>
<evidence type="ECO:0000313" key="3">
    <source>
        <dbReference type="Proteomes" id="UP000500953"/>
    </source>
</evidence>
<feature type="region of interest" description="Disordered" evidence="1">
    <location>
        <begin position="106"/>
        <end position="146"/>
    </location>
</feature>
<dbReference type="RefSeq" id="WP_167490798.1">
    <property type="nucleotide sequence ID" value="NZ_CP046173.1"/>
</dbReference>
<feature type="compositionally biased region" description="Basic and acidic residues" evidence="1">
    <location>
        <begin position="123"/>
        <end position="137"/>
    </location>
</feature>
<gene>
    <name evidence="2" type="ORF">F6W96_39290</name>
</gene>
<sequence length="146" mass="16817">MQNRRFKPARIAIRPEKLAEIKEFYDFRSENEFAQALGFTRETLRKVRQPGHAPHPDLIATLLAGTGLDFDQLFEVRFYDRINNYPLVADVAKSKTADAASILTVARRGSEPDGNSRNRRLRREQEDVHVYRTDRTRRSNGASVSK</sequence>
<dbReference type="Proteomes" id="UP000500953">
    <property type="component" value="Chromosome"/>
</dbReference>
<reference evidence="2 3" key="1">
    <citation type="journal article" date="2019" name="ACS Chem. Biol.">
        <title>Identification and Mobilization of a Cryptic Antibiotic Biosynthesis Gene Locus from a Human-Pathogenic Nocardia Isolate.</title>
        <authorList>
            <person name="Herisse M."/>
            <person name="Ishida K."/>
            <person name="Porter J.L."/>
            <person name="Howden B."/>
            <person name="Hertweck C."/>
            <person name="Stinear T.P."/>
            <person name="Pidot S.J."/>
        </authorList>
    </citation>
    <scope>NUCLEOTIDE SEQUENCE [LARGE SCALE GENOMIC DNA]</scope>
    <source>
        <strain evidence="2 3">AUSMDU00012715</strain>
    </source>
</reference>
<evidence type="ECO:0000313" key="2">
    <source>
        <dbReference type="EMBL" id="QIS23457.1"/>
    </source>
</evidence>
<protein>
    <submittedName>
        <fullName evidence="2">Uncharacterized protein</fullName>
    </submittedName>
</protein>
<accession>A0A6G9ZDN3</accession>
<proteinExistence type="predicted"/>
<organism evidence="2 3">
    <name type="scientific">Nocardia terpenica</name>
    <dbReference type="NCBI Taxonomy" id="455432"/>
    <lineage>
        <taxon>Bacteria</taxon>
        <taxon>Bacillati</taxon>
        <taxon>Actinomycetota</taxon>
        <taxon>Actinomycetes</taxon>
        <taxon>Mycobacteriales</taxon>
        <taxon>Nocardiaceae</taxon>
        <taxon>Nocardia</taxon>
    </lineage>
</organism>
<name>A0A6G9ZDN3_9NOCA</name>
<dbReference type="AlphaFoldDB" id="A0A6G9ZDN3"/>